<feature type="transmembrane region" description="Helical" evidence="1">
    <location>
        <begin position="368"/>
        <end position="388"/>
    </location>
</feature>
<dbReference type="PANTHER" id="PTHR12126">
    <property type="entry name" value="NADH-UBIQUINONE OXIDOREDUCTASE 39 KDA SUBUNIT-RELATED"/>
    <property type="match status" value="1"/>
</dbReference>
<dbReference type="Pfam" id="PF13781">
    <property type="entry name" value="DoxX_3"/>
    <property type="match status" value="1"/>
</dbReference>
<dbReference type="InterPro" id="IPR036291">
    <property type="entry name" value="NAD(P)-bd_dom_sf"/>
</dbReference>
<feature type="transmembrane region" description="Helical" evidence="1">
    <location>
        <begin position="344"/>
        <end position="361"/>
    </location>
</feature>
<dbReference type="AlphaFoldDB" id="A0A6B8M5M1"/>
<dbReference type="Proteomes" id="UP000422569">
    <property type="component" value="Chromosome"/>
</dbReference>
<dbReference type="KEGG" id="mpar:F7D14_09825"/>
<organism evidence="3 4">
    <name type="scientific">Methylocystis parvus</name>
    <dbReference type="NCBI Taxonomy" id="134"/>
    <lineage>
        <taxon>Bacteria</taxon>
        <taxon>Pseudomonadati</taxon>
        <taxon>Pseudomonadota</taxon>
        <taxon>Alphaproteobacteria</taxon>
        <taxon>Hyphomicrobiales</taxon>
        <taxon>Methylocystaceae</taxon>
        <taxon>Methylocystis</taxon>
    </lineage>
</organism>
<dbReference type="GO" id="GO:0044877">
    <property type="term" value="F:protein-containing complex binding"/>
    <property type="evidence" value="ECO:0007669"/>
    <property type="project" value="TreeGrafter"/>
</dbReference>
<feature type="transmembrane region" description="Helical" evidence="1">
    <location>
        <begin position="305"/>
        <end position="324"/>
    </location>
</feature>
<dbReference type="PANTHER" id="PTHR12126:SF11">
    <property type="entry name" value="NADH DEHYDROGENASE [UBIQUINONE] 1 ALPHA SUBCOMPLEX SUBUNIT 9, MITOCHONDRIAL"/>
    <property type="match status" value="1"/>
</dbReference>
<dbReference type="Pfam" id="PF01370">
    <property type="entry name" value="Epimerase"/>
    <property type="match status" value="1"/>
</dbReference>
<gene>
    <name evidence="3" type="ORF">F7D14_09825</name>
</gene>
<dbReference type="InterPro" id="IPR051207">
    <property type="entry name" value="ComplexI_NDUFA9_subunit"/>
</dbReference>
<feature type="transmembrane region" description="Helical" evidence="1">
    <location>
        <begin position="394"/>
        <end position="414"/>
    </location>
</feature>
<dbReference type="InterPro" id="IPR025695">
    <property type="entry name" value="DoxX-like"/>
</dbReference>
<dbReference type="RefSeq" id="WP_016917795.1">
    <property type="nucleotide sequence ID" value="NZ_CP044331.1"/>
</dbReference>
<proteinExistence type="predicted"/>
<keyword evidence="1" id="KW-1133">Transmembrane helix</keyword>
<dbReference type="Gene3D" id="3.40.50.720">
    <property type="entry name" value="NAD(P)-binding Rossmann-like Domain"/>
    <property type="match status" value="1"/>
</dbReference>
<keyword evidence="4" id="KW-1185">Reference proteome</keyword>
<evidence type="ECO:0000256" key="1">
    <source>
        <dbReference type="SAM" id="Phobius"/>
    </source>
</evidence>
<evidence type="ECO:0000313" key="3">
    <source>
        <dbReference type="EMBL" id="QGM97738.1"/>
    </source>
</evidence>
<keyword evidence="1" id="KW-0812">Transmembrane</keyword>
<dbReference type="EMBL" id="CP044331">
    <property type="protein sequence ID" value="QGM97738.1"/>
    <property type="molecule type" value="Genomic_DNA"/>
</dbReference>
<dbReference type="InterPro" id="IPR001509">
    <property type="entry name" value="Epimerase_deHydtase"/>
</dbReference>
<sequence>MIRILIVGGTGFIGRHIAGALRARGHSVVAASRAAVDLARDSEATLRDKLATFDVVINCAGLVRDAGANSMSAVHADGACNLFRAAISAGVERLIHVSALGVSAEGETGYQRTKSVAEDDLEALDPLGEKIDWRILRPSLVVGRGGASTAWLSAAAMLPRLPRLGHGDWRFQPVHVSDLAELAARLAEGGESPRRIDVVGPRSMNTDELLLTLRDWLGLRPAPFFRIPQRLFLFAAAIGGRVSTGPLNREVVKLLEKGNVADLAGMTTALGRAPRALRDALALQPASDADRVAARFFFLRPLPRWSLGLLWIATGLLSLGLYPIEKSQALVSQIGLSGALGDAAIYGGGALDLLLGALLLLRWRPPLVGLAQLASMTLFTALATRLPAECWLHPFAPLLKNLPVAALILLMIAMEI</sequence>
<keyword evidence="1" id="KW-0472">Membrane</keyword>
<evidence type="ECO:0000313" key="4">
    <source>
        <dbReference type="Proteomes" id="UP000422569"/>
    </source>
</evidence>
<accession>A0A6B8M5M1</accession>
<feature type="domain" description="NAD-dependent epimerase/dehydratase" evidence="2">
    <location>
        <begin position="4"/>
        <end position="196"/>
    </location>
</feature>
<dbReference type="SUPFAM" id="SSF51735">
    <property type="entry name" value="NAD(P)-binding Rossmann-fold domains"/>
    <property type="match status" value="1"/>
</dbReference>
<reference evidence="3 4" key="1">
    <citation type="submission" date="2019-09" db="EMBL/GenBank/DDBJ databases">
        <title>Isolation and complete genome sequencing of Methylocystis species.</title>
        <authorList>
            <person name="Rumah B.L."/>
            <person name="Stead C.E."/>
            <person name="Stevens B.C."/>
            <person name="Minton N.P."/>
            <person name="Grosse-Honebrink A."/>
            <person name="Zhang Y."/>
        </authorList>
    </citation>
    <scope>NUCLEOTIDE SEQUENCE [LARGE SCALE GENOMIC DNA]</scope>
    <source>
        <strain evidence="3 4">BRCS2</strain>
    </source>
</reference>
<protein>
    <submittedName>
        <fullName evidence="3">SDR family oxidoreductase</fullName>
    </submittedName>
</protein>
<name>A0A6B8M5M1_9HYPH</name>
<evidence type="ECO:0000259" key="2">
    <source>
        <dbReference type="Pfam" id="PF01370"/>
    </source>
</evidence>